<feature type="non-terminal residue" evidence="1">
    <location>
        <position position="1"/>
    </location>
</feature>
<name>A0A392QQQ8_9FABA</name>
<dbReference type="AlphaFoldDB" id="A0A392QQQ8"/>
<comment type="caution">
    <text evidence="1">The sequence shown here is derived from an EMBL/GenBank/DDBJ whole genome shotgun (WGS) entry which is preliminary data.</text>
</comment>
<sequence>RAAYDTLCPSRAGNSALLALNALKVEGSVFGGRRARKPVNVKKVLSTVVPTGAMKSVRISGSPANVICIMANANMISVRTFEIVEDIAYD</sequence>
<organism evidence="1 2">
    <name type="scientific">Trifolium medium</name>
    <dbReference type="NCBI Taxonomy" id="97028"/>
    <lineage>
        <taxon>Eukaryota</taxon>
        <taxon>Viridiplantae</taxon>
        <taxon>Streptophyta</taxon>
        <taxon>Embryophyta</taxon>
        <taxon>Tracheophyta</taxon>
        <taxon>Spermatophyta</taxon>
        <taxon>Magnoliopsida</taxon>
        <taxon>eudicotyledons</taxon>
        <taxon>Gunneridae</taxon>
        <taxon>Pentapetalae</taxon>
        <taxon>rosids</taxon>
        <taxon>fabids</taxon>
        <taxon>Fabales</taxon>
        <taxon>Fabaceae</taxon>
        <taxon>Papilionoideae</taxon>
        <taxon>50 kb inversion clade</taxon>
        <taxon>NPAAA clade</taxon>
        <taxon>Hologalegina</taxon>
        <taxon>IRL clade</taxon>
        <taxon>Trifolieae</taxon>
        <taxon>Trifolium</taxon>
    </lineage>
</organism>
<dbReference type="EMBL" id="LXQA010154993">
    <property type="protein sequence ID" value="MCI26721.1"/>
    <property type="molecule type" value="Genomic_DNA"/>
</dbReference>
<evidence type="ECO:0000313" key="2">
    <source>
        <dbReference type="Proteomes" id="UP000265520"/>
    </source>
</evidence>
<reference evidence="1 2" key="1">
    <citation type="journal article" date="2018" name="Front. Plant Sci.">
        <title>Red Clover (Trifolium pratense) and Zigzag Clover (T. medium) - A Picture of Genomic Similarities and Differences.</title>
        <authorList>
            <person name="Dluhosova J."/>
            <person name="Istvanek J."/>
            <person name="Nedelnik J."/>
            <person name="Repkova J."/>
        </authorList>
    </citation>
    <scope>NUCLEOTIDE SEQUENCE [LARGE SCALE GENOMIC DNA]</scope>
    <source>
        <strain evidence="2">cv. 10/8</strain>
        <tissue evidence="1">Leaf</tissue>
    </source>
</reference>
<keyword evidence="2" id="KW-1185">Reference proteome</keyword>
<accession>A0A392QQQ8</accession>
<dbReference type="Proteomes" id="UP000265520">
    <property type="component" value="Unassembled WGS sequence"/>
</dbReference>
<proteinExistence type="predicted"/>
<protein>
    <submittedName>
        <fullName evidence="1">Uncharacterized protein</fullName>
    </submittedName>
</protein>
<evidence type="ECO:0000313" key="1">
    <source>
        <dbReference type="EMBL" id="MCI26721.1"/>
    </source>
</evidence>